<reference evidence="7 8" key="1">
    <citation type="submission" date="2016-08" db="EMBL/GenBank/DDBJ databases">
        <title>Genome of Bacillus solimangrovi GH2-4.</title>
        <authorList>
            <person name="Lim S."/>
            <person name="Kim B.-C."/>
        </authorList>
    </citation>
    <scope>NUCLEOTIDE SEQUENCE [LARGE SCALE GENOMIC DNA]</scope>
    <source>
        <strain evidence="7 8">GH2-4</strain>
    </source>
</reference>
<gene>
    <name evidence="7" type="primary">uvsE</name>
    <name evidence="7" type="ORF">BFG57_12600</name>
</gene>
<dbReference type="GO" id="GO:0006289">
    <property type="term" value="P:nucleotide-excision repair"/>
    <property type="evidence" value="ECO:0007669"/>
    <property type="project" value="InterPro"/>
</dbReference>
<dbReference type="NCBIfam" id="TIGR00629">
    <property type="entry name" value="uvde"/>
    <property type="match status" value="1"/>
</dbReference>
<organism evidence="7 8">
    <name type="scientific">Bacillus solimangrovi</name>
    <dbReference type="NCBI Taxonomy" id="1305675"/>
    <lineage>
        <taxon>Bacteria</taxon>
        <taxon>Bacillati</taxon>
        <taxon>Bacillota</taxon>
        <taxon>Bacilli</taxon>
        <taxon>Bacillales</taxon>
        <taxon>Bacillaceae</taxon>
        <taxon>Bacillus</taxon>
    </lineage>
</organism>
<dbReference type="InterPro" id="IPR004601">
    <property type="entry name" value="UvdE"/>
</dbReference>
<dbReference type="GO" id="GO:0016787">
    <property type="term" value="F:hydrolase activity"/>
    <property type="evidence" value="ECO:0007669"/>
    <property type="project" value="UniProtKB-KW"/>
</dbReference>
<dbReference type="STRING" id="1305675.BFG57_12600"/>
<keyword evidence="8" id="KW-1185">Reference proteome</keyword>
<evidence type="ECO:0000256" key="4">
    <source>
        <dbReference type="ARBA" id="ARBA00022769"/>
    </source>
</evidence>
<dbReference type="InterPro" id="IPR036237">
    <property type="entry name" value="Xyl_isomerase-like_sf"/>
</dbReference>
<evidence type="ECO:0000256" key="2">
    <source>
        <dbReference type="ARBA" id="ARBA00022759"/>
    </source>
</evidence>
<name>A0A1E5LGQ7_9BACI</name>
<keyword evidence="3" id="KW-0227">DNA damage</keyword>
<keyword evidence="5" id="KW-0378">Hydrolase</keyword>
<dbReference type="SUPFAM" id="SSF51658">
    <property type="entry name" value="Xylose isomerase-like"/>
    <property type="match status" value="1"/>
</dbReference>
<evidence type="ECO:0000256" key="5">
    <source>
        <dbReference type="ARBA" id="ARBA00022801"/>
    </source>
</evidence>
<evidence type="ECO:0000256" key="3">
    <source>
        <dbReference type="ARBA" id="ARBA00022763"/>
    </source>
</evidence>
<evidence type="ECO:0000313" key="8">
    <source>
        <dbReference type="Proteomes" id="UP000095209"/>
    </source>
</evidence>
<dbReference type="GO" id="GO:0009411">
    <property type="term" value="P:response to UV"/>
    <property type="evidence" value="ECO:0007669"/>
    <property type="project" value="InterPro"/>
</dbReference>
<dbReference type="OrthoDB" id="9782576at2"/>
<comment type="caution">
    <text evidence="7">The sequence shown here is derived from an EMBL/GenBank/DDBJ whole genome shotgun (WGS) entry which is preliminary data.</text>
</comment>
<sequence length="318" mass="37055">MLVRFGYVSHALSLWEASPAKTVTFSNWKKLKKNERLDKLITVTKINLENTKRALYYNIAQGIPLYRFSSSIVPLATHPEVDFDYLSHFQTQFIEIGEIVQKHKLRVSFHPNQFTLFTSEKEQITANAITDMTYHFNVLEAMNLEKKSLINIHIGGAYGDKAKAIKQLHYNIKKLPEHIKQIMTFENDDKTYNASDVLHICEDLRIPMIFDYHHEQANPSEIPYQHLLNRIFKTWEWRNLTPKVHLSSPQSDENFRKHSDMVDEKFIDPFLKEARQIGTDFDTMIEAKNKDKALLHLMGKLAKQRGVKRLSGGVLLFP</sequence>
<dbReference type="Pfam" id="PF03851">
    <property type="entry name" value="UvdE"/>
    <property type="match status" value="1"/>
</dbReference>
<accession>A0A1E5LGQ7</accession>
<dbReference type="PANTHER" id="PTHR31290">
    <property type="entry name" value="UV-DAMAGE ENDONUCLEASE"/>
    <property type="match status" value="1"/>
</dbReference>
<dbReference type="GO" id="GO:0004519">
    <property type="term" value="F:endonuclease activity"/>
    <property type="evidence" value="ECO:0007669"/>
    <property type="project" value="UniProtKB-KW"/>
</dbReference>
<dbReference type="Gene3D" id="3.20.20.150">
    <property type="entry name" value="Divalent-metal-dependent TIM barrel enzymes"/>
    <property type="match status" value="1"/>
</dbReference>
<dbReference type="RefSeq" id="WP_069716701.1">
    <property type="nucleotide sequence ID" value="NZ_MJEH01000014.1"/>
</dbReference>
<evidence type="ECO:0000256" key="1">
    <source>
        <dbReference type="ARBA" id="ARBA00022722"/>
    </source>
</evidence>
<evidence type="ECO:0000313" key="7">
    <source>
        <dbReference type="EMBL" id="OEH93236.1"/>
    </source>
</evidence>
<keyword evidence="6" id="KW-0234">DNA repair</keyword>
<keyword evidence="2 7" id="KW-0255">Endonuclease</keyword>
<evidence type="ECO:0000256" key="6">
    <source>
        <dbReference type="ARBA" id="ARBA00023204"/>
    </source>
</evidence>
<dbReference type="Proteomes" id="UP000095209">
    <property type="component" value="Unassembled WGS sequence"/>
</dbReference>
<keyword evidence="1" id="KW-0540">Nuclease</keyword>
<dbReference type="PANTHER" id="PTHR31290:SF5">
    <property type="entry name" value="UV-DAMAGE ENDONUCLEASE"/>
    <property type="match status" value="1"/>
</dbReference>
<proteinExistence type="predicted"/>
<dbReference type="EMBL" id="MJEH01000014">
    <property type="protein sequence ID" value="OEH93236.1"/>
    <property type="molecule type" value="Genomic_DNA"/>
</dbReference>
<dbReference type="AlphaFoldDB" id="A0A1E5LGQ7"/>
<keyword evidence="4" id="KW-0228">DNA excision</keyword>
<protein>
    <submittedName>
        <fullName evidence="7">UV damage endonuclease UvsE</fullName>
    </submittedName>
</protein>